<evidence type="ECO:0000256" key="4">
    <source>
        <dbReference type="ARBA" id="ARBA00011159"/>
    </source>
</evidence>
<dbReference type="Pfam" id="PF12763">
    <property type="entry name" value="EH"/>
    <property type="match status" value="3"/>
</dbReference>
<dbReference type="CDD" id="cd14270">
    <property type="entry name" value="UBA"/>
    <property type="match status" value="1"/>
</dbReference>
<feature type="compositionally biased region" description="Polar residues" evidence="13">
    <location>
        <begin position="1089"/>
        <end position="1103"/>
    </location>
</feature>
<feature type="region of interest" description="Disordered" evidence="13">
    <location>
        <begin position="674"/>
        <end position="724"/>
    </location>
</feature>
<evidence type="ECO:0000256" key="5">
    <source>
        <dbReference type="ARBA" id="ARBA00022583"/>
    </source>
</evidence>
<evidence type="ECO:0000259" key="15">
    <source>
        <dbReference type="PROSITE" id="PS50031"/>
    </source>
</evidence>
<gene>
    <name evidence="17" type="ORF">R9X50_00687900</name>
</gene>
<dbReference type="Proteomes" id="UP001303373">
    <property type="component" value="Chromosome 12"/>
</dbReference>
<dbReference type="Gene3D" id="1.10.8.10">
    <property type="entry name" value="DNA helicase RuvA subunit, C-terminal domain"/>
    <property type="match status" value="1"/>
</dbReference>
<dbReference type="PROSITE" id="PS50222">
    <property type="entry name" value="EF_HAND_2"/>
    <property type="match status" value="1"/>
</dbReference>
<name>A0AAQ3MAG5_9PEZI</name>
<keyword evidence="18" id="KW-1185">Reference proteome</keyword>
<dbReference type="GO" id="GO:0006897">
    <property type="term" value="P:endocytosis"/>
    <property type="evidence" value="ECO:0007669"/>
    <property type="project" value="UniProtKB-KW"/>
</dbReference>
<feature type="domain" description="EF-hand" evidence="16">
    <location>
        <begin position="332"/>
        <end position="367"/>
    </location>
</feature>
<comment type="subcellular location">
    <subcellularLocation>
        <location evidence="3">Cell membrane</location>
        <topology evidence="3">Peripheral membrane protein</topology>
        <orientation evidence="3">Cytoplasmic side</orientation>
    </subcellularLocation>
    <subcellularLocation>
        <location evidence="2">Cytoplasm</location>
        <location evidence="2">Cytoskeleton</location>
        <location evidence="2">Actin patch</location>
    </subcellularLocation>
    <subcellularLocation>
        <location evidence="1">Endosome membrane</location>
        <topology evidence="1">Peripheral membrane protein</topology>
        <orientation evidence="1">Cytoplasmic side</orientation>
    </subcellularLocation>
</comment>
<evidence type="ECO:0000256" key="7">
    <source>
        <dbReference type="ARBA" id="ARBA00022837"/>
    </source>
</evidence>
<dbReference type="InterPro" id="IPR015940">
    <property type="entry name" value="UBA"/>
</dbReference>
<evidence type="ECO:0000313" key="18">
    <source>
        <dbReference type="Proteomes" id="UP001303373"/>
    </source>
</evidence>
<evidence type="ECO:0000256" key="3">
    <source>
        <dbReference type="ARBA" id="ARBA00004413"/>
    </source>
</evidence>
<dbReference type="GO" id="GO:0010008">
    <property type="term" value="C:endosome membrane"/>
    <property type="evidence" value="ECO:0007669"/>
    <property type="project" value="UniProtKB-SubCell"/>
</dbReference>
<evidence type="ECO:0000256" key="6">
    <source>
        <dbReference type="ARBA" id="ARBA00022753"/>
    </source>
</evidence>
<dbReference type="GO" id="GO:0005509">
    <property type="term" value="F:calcium ion binding"/>
    <property type="evidence" value="ECO:0007669"/>
    <property type="project" value="InterPro"/>
</dbReference>
<dbReference type="SMART" id="SM00027">
    <property type="entry name" value="EH"/>
    <property type="match status" value="3"/>
</dbReference>
<evidence type="ECO:0000256" key="9">
    <source>
        <dbReference type="ARBA" id="ARBA00023203"/>
    </source>
</evidence>
<evidence type="ECO:0000256" key="8">
    <source>
        <dbReference type="ARBA" id="ARBA00023054"/>
    </source>
</evidence>
<dbReference type="Pfam" id="PF00627">
    <property type="entry name" value="UBA"/>
    <property type="match status" value="1"/>
</dbReference>
<dbReference type="GO" id="GO:0016197">
    <property type="term" value="P:endosomal transport"/>
    <property type="evidence" value="ECO:0007669"/>
    <property type="project" value="TreeGrafter"/>
</dbReference>
<evidence type="ECO:0000256" key="13">
    <source>
        <dbReference type="SAM" id="MobiDB-lite"/>
    </source>
</evidence>
<evidence type="ECO:0000256" key="2">
    <source>
        <dbReference type="ARBA" id="ARBA00004134"/>
    </source>
</evidence>
<feature type="compositionally biased region" description="Polar residues" evidence="13">
    <location>
        <begin position="848"/>
        <end position="869"/>
    </location>
</feature>
<feature type="compositionally biased region" description="Gly residues" evidence="13">
    <location>
        <begin position="1307"/>
        <end position="1317"/>
    </location>
</feature>
<dbReference type="GO" id="GO:0005886">
    <property type="term" value="C:plasma membrane"/>
    <property type="evidence" value="ECO:0007669"/>
    <property type="project" value="UniProtKB-SubCell"/>
</dbReference>
<dbReference type="InterPro" id="IPR002048">
    <property type="entry name" value="EF_hand_dom"/>
</dbReference>
<evidence type="ECO:0000256" key="11">
    <source>
        <dbReference type="ARBA" id="ARBA00025194"/>
    </source>
</evidence>
<dbReference type="SMART" id="SM00165">
    <property type="entry name" value="UBA"/>
    <property type="match status" value="1"/>
</dbReference>
<feature type="region of interest" description="Disordered" evidence="13">
    <location>
        <begin position="236"/>
        <end position="286"/>
    </location>
</feature>
<feature type="compositionally biased region" description="Basic and acidic residues" evidence="13">
    <location>
        <begin position="694"/>
        <end position="716"/>
    </location>
</feature>
<feature type="compositionally biased region" description="Polar residues" evidence="13">
    <location>
        <begin position="816"/>
        <end position="830"/>
    </location>
</feature>
<keyword evidence="7" id="KW-0106">Calcium</keyword>
<dbReference type="SMART" id="SM00054">
    <property type="entry name" value="EFh"/>
    <property type="match status" value="3"/>
</dbReference>
<dbReference type="SUPFAM" id="SSF46934">
    <property type="entry name" value="UBA-like"/>
    <property type="match status" value="1"/>
</dbReference>
<feature type="region of interest" description="Disordered" evidence="13">
    <location>
        <begin position="753"/>
        <end position="1191"/>
    </location>
</feature>
<feature type="compositionally biased region" description="Polar residues" evidence="13">
    <location>
        <begin position="505"/>
        <end position="516"/>
    </location>
</feature>
<comment type="subunit">
    <text evidence="4">Component of the PAN1 actin cytoskeleton-regulatory complex.</text>
</comment>
<feature type="compositionally biased region" description="Polar residues" evidence="13">
    <location>
        <begin position="459"/>
        <end position="473"/>
    </location>
</feature>
<feature type="domain" description="EH" evidence="15">
    <location>
        <begin position="19"/>
        <end position="105"/>
    </location>
</feature>
<sequence length="1402" mass="147175">MSDAANDPSQLALNLTPDEKRLFGYLFTQADSDSLGVVTGERAVSFFERTKVNPSVLGEIWQIADTENRGLLTQPGFCMVLRLIGHYQAGTAPSAEMALRPGPLPKFEGLQMPAAPVIATSPTGAQFPPNTLQQQLSGQGPIRVPPLDPQKVQQYSGLFEKSGAQNGMLDGATAKSIFERAGLPNEALGKIWGLSDRTQRGALDQTEFIVAMHLLTSMKSRAMTALPNSLPQGLYDAAARRGAPPPPGSRQPGARQFTGGPLAGPARAQSPLARPQAYGTPPPQSAVASGSQWLVSAAEKAKYDQFFANIDPQGRGIINGDQAVRFFSDSGLSEDTLASIWDLADINGEGQLNRDEFAVAMYLIRQQRAPNAPPLPAFLPRALVPPSMRQVAQSTQSTAPTFENAVNTSTMSKSAADDLFGLDQPASPPRQLQQPVLQAQTTGQSATRDPFNSGPGSPASPQRFQPQPQQASTMFKPFMPTSSFGASLAQQNTGGSQNSSQGFNRSVQQPSGLQQASAMDDLLGDNETSVAESSKITNETTELANMSNQIGNLRSQMEQTQAKKGASQQDLVAANTQKKDLELRLQQFRAQYEQEVRIVKELDQQLAVSRESTKKLSQELAMLEGTYQDLQTQHGTIAQALQADQQENANLKQKISQINVEVMRLKPEIEKMKLDARQQKGMVSINKKQLSTNEGERDRLQSEKEDLVQEASKHEAPGSNDAHYGHEAAIGAAGVAGAAAIGAAGLQAFKHQSTDSRVSSPQLPTASSLASPAASNLSSTNPFFRQASTDGTAERAVNPPSRGPTPSAFDALFGPSASQTGSRTGTPPATSFSRPNAASSSAAGATGMTESVQSISSAGELTPSATPPLSDQAKDSPQVAEPPPPPESRQSMAPHLPLAREHLRSASPASSTGVVPPGSTAGESAPTETSRIASPAPPTAIPGAFPSDSVPAAAEYSAKDVNADGSASTAKKEDFDQAFAEFGEGESSADAPRERDDPFASSSSKSAAPNVGGFHSEFPPIKSLEPEDEEDSDSESESGFGGDNFTAASPPRDVSNTSKQVAEGNPSAFHAERATTAEKALASELPPITAQTSPPTYTESHQVSHGGDGNRSGSNQFPSEYSGLLPARDDPTEQAESATPTATGSAIAHEENLGPSTTDSSHDTTEAGPSAAHNASASNIDHSKNAFDDFDDFDDLSEAKEADKSVADLDFGFGHQAAEDFNPAFDSPAASMTNTMASAQQTPIPVSRSLQLTDTSNGFNGFPPNVSTTSAFGSAGSIQATPQSSHDDWDAIFSGLENSKAPDTTFNGGGDPWGSFGGSAARTNDGEDKITAAPAATVPPETLAPAKAAADGGRALTPGTEHDDPILKRLTTMGYPRADALNALEMCDYDINRAVDHLTSGN</sequence>
<feature type="compositionally biased region" description="Acidic residues" evidence="13">
    <location>
        <begin position="1026"/>
        <end position="1036"/>
    </location>
</feature>
<dbReference type="GO" id="GO:0003779">
    <property type="term" value="F:actin binding"/>
    <property type="evidence" value="ECO:0007669"/>
    <property type="project" value="UniProtKB-KW"/>
</dbReference>
<accession>A0AAQ3MAG5</accession>
<keyword evidence="5" id="KW-0254">Endocytosis</keyword>
<feature type="domain" description="EH" evidence="15">
    <location>
        <begin position="151"/>
        <end position="241"/>
    </location>
</feature>
<dbReference type="EMBL" id="CP138591">
    <property type="protein sequence ID" value="WPH03995.1"/>
    <property type="molecule type" value="Genomic_DNA"/>
</dbReference>
<feature type="domain" description="EH" evidence="15">
    <location>
        <begin position="299"/>
        <end position="390"/>
    </location>
</feature>
<keyword evidence="10" id="KW-0963">Cytoplasm</keyword>
<dbReference type="PANTHER" id="PTHR11216">
    <property type="entry name" value="EH DOMAIN"/>
    <property type="match status" value="1"/>
</dbReference>
<dbReference type="InterPro" id="IPR000261">
    <property type="entry name" value="EH_dom"/>
</dbReference>
<keyword evidence="6" id="KW-0967">Endosome</keyword>
<keyword evidence="9" id="KW-0009">Actin-binding</keyword>
<dbReference type="GO" id="GO:0030479">
    <property type="term" value="C:actin cortical patch"/>
    <property type="evidence" value="ECO:0007669"/>
    <property type="project" value="UniProtKB-SubCell"/>
</dbReference>
<organism evidence="17 18">
    <name type="scientific">Acrodontium crateriforme</name>
    <dbReference type="NCBI Taxonomy" id="150365"/>
    <lineage>
        <taxon>Eukaryota</taxon>
        <taxon>Fungi</taxon>
        <taxon>Dikarya</taxon>
        <taxon>Ascomycota</taxon>
        <taxon>Pezizomycotina</taxon>
        <taxon>Dothideomycetes</taxon>
        <taxon>Dothideomycetidae</taxon>
        <taxon>Mycosphaerellales</taxon>
        <taxon>Teratosphaeriaceae</taxon>
        <taxon>Acrodontium</taxon>
    </lineage>
</organism>
<feature type="compositionally biased region" description="Polar residues" evidence="13">
    <location>
        <begin position="430"/>
        <end position="447"/>
    </location>
</feature>
<dbReference type="SUPFAM" id="SSF47473">
    <property type="entry name" value="EF-hand"/>
    <property type="match status" value="3"/>
</dbReference>
<dbReference type="Gene3D" id="1.10.238.10">
    <property type="entry name" value="EF-hand"/>
    <property type="match status" value="3"/>
</dbReference>
<feature type="compositionally biased region" description="Low complexity" evidence="13">
    <location>
        <begin position="759"/>
        <end position="782"/>
    </location>
</feature>
<evidence type="ECO:0000313" key="17">
    <source>
        <dbReference type="EMBL" id="WPH03995.1"/>
    </source>
</evidence>
<evidence type="ECO:0000259" key="16">
    <source>
        <dbReference type="PROSITE" id="PS50222"/>
    </source>
</evidence>
<dbReference type="InterPro" id="IPR018247">
    <property type="entry name" value="EF_Hand_1_Ca_BS"/>
</dbReference>
<feature type="compositionally biased region" description="Low complexity" evidence="13">
    <location>
        <begin position="831"/>
        <end position="845"/>
    </location>
</feature>
<evidence type="ECO:0000256" key="12">
    <source>
        <dbReference type="SAM" id="Coils"/>
    </source>
</evidence>
<protein>
    <submittedName>
        <fullName evidence="17">Uncharacterized protein</fullName>
    </submittedName>
</protein>
<feature type="domain" description="UBA" evidence="14">
    <location>
        <begin position="1361"/>
        <end position="1401"/>
    </location>
</feature>
<keyword evidence="10" id="KW-0206">Cytoskeleton</keyword>
<evidence type="ECO:0000256" key="1">
    <source>
        <dbReference type="ARBA" id="ARBA00004125"/>
    </source>
</evidence>
<dbReference type="CDD" id="cd00052">
    <property type="entry name" value="EH"/>
    <property type="match status" value="3"/>
</dbReference>
<feature type="coiled-coil region" evidence="12">
    <location>
        <begin position="536"/>
        <end position="661"/>
    </location>
</feature>
<keyword evidence="8 12" id="KW-0175">Coiled coil</keyword>
<dbReference type="PROSITE" id="PS00018">
    <property type="entry name" value="EF_HAND_1"/>
    <property type="match status" value="1"/>
</dbReference>
<dbReference type="PROSITE" id="PS50031">
    <property type="entry name" value="EH"/>
    <property type="match status" value="3"/>
</dbReference>
<feature type="region of interest" description="Disordered" evidence="13">
    <location>
        <begin position="419"/>
        <end position="516"/>
    </location>
</feature>
<feature type="compositionally biased region" description="Low complexity" evidence="13">
    <location>
        <begin position="490"/>
        <end position="504"/>
    </location>
</feature>
<evidence type="ECO:0000256" key="10">
    <source>
        <dbReference type="ARBA" id="ARBA00023212"/>
    </source>
</evidence>
<dbReference type="PANTHER" id="PTHR11216:SF170">
    <property type="entry name" value="DYNAMIN ASSOCIATED PROTEIN 160, ISOFORM D"/>
    <property type="match status" value="1"/>
</dbReference>
<evidence type="ECO:0000259" key="14">
    <source>
        <dbReference type="PROSITE" id="PS50030"/>
    </source>
</evidence>
<feature type="compositionally biased region" description="Polar residues" evidence="13">
    <location>
        <begin position="1134"/>
        <end position="1144"/>
    </location>
</feature>
<proteinExistence type="predicted"/>
<reference evidence="17 18" key="1">
    <citation type="submission" date="2023-11" db="EMBL/GenBank/DDBJ databases">
        <title>An acidophilic fungus is an integral part of prey digestion in a carnivorous sundew plant.</title>
        <authorList>
            <person name="Tsai I.J."/>
        </authorList>
    </citation>
    <scope>NUCLEOTIDE SEQUENCE [LARGE SCALE GENOMIC DNA]</scope>
    <source>
        <strain evidence="17">169a</strain>
    </source>
</reference>
<dbReference type="InterPro" id="IPR011992">
    <property type="entry name" value="EF-hand-dom_pair"/>
</dbReference>
<dbReference type="PROSITE" id="PS50030">
    <property type="entry name" value="UBA"/>
    <property type="match status" value="1"/>
</dbReference>
<dbReference type="InterPro" id="IPR009060">
    <property type="entry name" value="UBA-like_sf"/>
</dbReference>
<comment type="function">
    <text evidence="11">Component of the PAN1 actin cytoskeleton-regulatory complex required for the internalization of endosomes during actin-coupled endocytosis. The complex links the site of endocytosis to the cell membrane-associated actin cytoskeleton. Mediates uptake of external molecules and vacuolar degradation of plasma membrane proteins. Plays a role in the proper organization of the cell membrane-associated actin cytoskeleton and promotes its destabilization.</text>
</comment>
<feature type="region of interest" description="Disordered" evidence="13">
    <location>
        <begin position="1301"/>
        <end position="1326"/>
    </location>
</feature>
<feature type="compositionally biased region" description="Polar residues" evidence="13">
    <location>
        <begin position="480"/>
        <end position="489"/>
    </location>
</feature>